<dbReference type="GO" id="GO:0016757">
    <property type="term" value="F:glycosyltransferase activity"/>
    <property type="evidence" value="ECO:0007669"/>
    <property type="project" value="InterPro"/>
</dbReference>
<evidence type="ECO:0000313" key="2">
    <source>
        <dbReference type="EMBL" id="RKN79765.1"/>
    </source>
</evidence>
<dbReference type="SUPFAM" id="SSF53756">
    <property type="entry name" value="UDP-Glycosyltransferase/glycogen phosphorylase"/>
    <property type="match status" value="1"/>
</dbReference>
<dbReference type="CDD" id="cd03801">
    <property type="entry name" value="GT4_PimA-like"/>
    <property type="match status" value="1"/>
</dbReference>
<name>A0A3B0C0Y7_9FLAO</name>
<organism evidence="2 3">
    <name type="scientific">Ulvibacterium marinum</name>
    <dbReference type="NCBI Taxonomy" id="2419782"/>
    <lineage>
        <taxon>Bacteria</taxon>
        <taxon>Pseudomonadati</taxon>
        <taxon>Bacteroidota</taxon>
        <taxon>Flavobacteriia</taxon>
        <taxon>Flavobacteriales</taxon>
        <taxon>Flavobacteriaceae</taxon>
        <taxon>Ulvibacterium</taxon>
    </lineage>
</organism>
<keyword evidence="3" id="KW-1185">Reference proteome</keyword>
<evidence type="ECO:0000313" key="3">
    <source>
        <dbReference type="Proteomes" id="UP000276603"/>
    </source>
</evidence>
<dbReference type="InterPro" id="IPR001296">
    <property type="entry name" value="Glyco_trans_1"/>
</dbReference>
<protein>
    <submittedName>
        <fullName evidence="2">Glycosyltransferase</fullName>
    </submittedName>
</protein>
<dbReference type="PANTHER" id="PTHR12526">
    <property type="entry name" value="GLYCOSYLTRANSFERASE"/>
    <property type="match status" value="1"/>
</dbReference>
<dbReference type="EMBL" id="RBCJ01000003">
    <property type="protein sequence ID" value="RKN79765.1"/>
    <property type="molecule type" value="Genomic_DNA"/>
</dbReference>
<dbReference type="Pfam" id="PF00534">
    <property type="entry name" value="Glycos_transf_1"/>
    <property type="match status" value="1"/>
</dbReference>
<feature type="domain" description="Glycosyl transferase family 1" evidence="1">
    <location>
        <begin position="208"/>
        <end position="367"/>
    </location>
</feature>
<reference evidence="2 3" key="1">
    <citation type="submission" date="2018-10" db="EMBL/GenBank/DDBJ databases">
        <title>Ulvibacterium marinum gen. nov., sp. nov., a novel marine bacterium of the family Flavobacteriaceae, isolated from a culture of the green alga Ulva prolifera.</title>
        <authorList>
            <person name="Zhang Z."/>
        </authorList>
    </citation>
    <scope>NUCLEOTIDE SEQUENCE [LARGE SCALE GENOMIC DNA]</scope>
    <source>
        <strain evidence="2 3">CCMM003</strain>
    </source>
</reference>
<sequence length="395" mass="46319">MAWAWVKHLSKFHKIHLITNCEFRADLVSGIRKYSLENKVLLYFNDIGERATRMGQNQGDWRFYYYYRKWHNETYKIAKQIINTHQIDLVHQLNMIGFREPGYLWKTQVPSIWGPIGGLSQIQRNFLVDINYSLKMKYYLKNIISLLQLKYSNNVKKAFKNYTQIIAANHDSKKRLLNHLKVDVPVINETGAYSHFSTLSNQLDRYDDKTLNILWVGRDLFTKQLNLALRIIAKSRRDIRIQFHIVGLNDNGSKKYKKIAEDLKISEIIIWHGIVERMKVKTLMQKSHIFLFTSIMEGTPHVVLEAIENKLPIICFDTCGQGDCVNDEIGIKIPLENPKKAVEDFSNALLHLNNNRELLANFSRNCIKRCEELSWGSKIEIMNDHYLNAIKTFKK</sequence>
<gene>
    <name evidence="2" type="ORF">D7Z94_15910</name>
</gene>
<accession>A0A3B0C0Y7</accession>
<comment type="caution">
    <text evidence="2">The sequence shown here is derived from an EMBL/GenBank/DDBJ whole genome shotgun (WGS) entry which is preliminary data.</text>
</comment>
<proteinExistence type="predicted"/>
<dbReference type="AlphaFoldDB" id="A0A3B0C0Y7"/>
<evidence type="ECO:0000259" key="1">
    <source>
        <dbReference type="Pfam" id="PF00534"/>
    </source>
</evidence>
<keyword evidence="2" id="KW-0808">Transferase</keyword>
<dbReference type="Gene3D" id="3.40.50.2000">
    <property type="entry name" value="Glycogen Phosphorylase B"/>
    <property type="match status" value="2"/>
</dbReference>
<dbReference type="Proteomes" id="UP000276603">
    <property type="component" value="Unassembled WGS sequence"/>
</dbReference>